<protein>
    <submittedName>
        <fullName evidence="2">Uncharacterized protein</fullName>
    </submittedName>
</protein>
<organism evidence="2 3">
    <name type="scientific">Deinococcus irradiatisoli</name>
    <dbReference type="NCBI Taxonomy" id="2202254"/>
    <lineage>
        <taxon>Bacteria</taxon>
        <taxon>Thermotogati</taxon>
        <taxon>Deinococcota</taxon>
        <taxon>Deinococci</taxon>
        <taxon>Deinococcales</taxon>
        <taxon>Deinococcaceae</taxon>
        <taxon>Deinococcus</taxon>
    </lineage>
</organism>
<dbReference type="KEGG" id="dez:DKM44_06695"/>
<dbReference type="AlphaFoldDB" id="A0A2Z3JDD2"/>
<evidence type="ECO:0000313" key="3">
    <source>
        <dbReference type="Proteomes" id="UP000245368"/>
    </source>
</evidence>
<accession>A0A2Z3JDD2</accession>
<evidence type="ECO:0000256" key="1">
    <source>
        <dbReference type="SAM" id="MobiDB-lite"/>
    </source>
</evidence>
<dbReference type="EMBL" id="CP029494">
    <property type="protein sequence ID" value="AWN22955.1"/>
    <property type="molecule type" value="Genomic_DNA"/>
</dbReference>
<gene>
    <name evidence="2" type="ORF">DKM44_06695</name>
</gene>
<feature type="compositionally biased region" description="Basic and acidic residues" evidence="1">
    <location>
        <begin position="1"/>
        <end position="17"/>
    </location>
</feature>
<feature type="region of interest" description="Disordered" evidence="1">
    <location>
        <begin position="43"/>
        <end position="112"/>
    </location>
</feature>
<feature type="region of interest" description="Disordered" evidence="1">
    <location>
        <begin position="1"/>
        <end position="26"/>
    </location>
</feature>
<keyword evidence="3" id="KW-1185">Reference proteome</keyword>
<dbReference type="RefSeq" id="WP_109826360.1">
    <property type="nucleotide sequence ID" value="NZ_CP029494.1"/>
</dbReference>
<evidence type="ECO:0000313" key="2">
    <source>
        <dbReference type="EMBL" id="AWN22955.1"/>
    </source>
</evidence>
<proteinExistence type="predicted"/>
<dbReference type="OrthoDB" id="74082at2"/>
<sequence length="112" mass="11873">MTNRDQDREKDAVRGEVVDEGTTGELLQEKNIAEDLLRSAAIADEKNANDQPGFDDGRLGGFDYEDRQGEPNDTGEGGDNVGKEEGGVGTERNGGVDGGPARTRPLPGKDGK</sequence>
<dbReference type="Proteomes" id="UP000245368">
    <property type="component" value="Chromosome"/>
</dbReference>
<reference evidence="2 3" key="1">
    <citation type="submission" date="2018-05" db="EMBL/GenBank/DDBJ databases">
        <title>Complete Genome Sequence of Deinococcus sp. strain 17bor-2.</title>
        <authorList>
            <person name="Srinivasan S."/>
        </authorList>
    </citation>
    <scope>NUCLEOTIDE SEQUENCE [LARGE SCALE GENOMIC DNA]</scope>
    <source>
        <strain evidence="2 3">17bor-2</strain>
    </source>
</reference>
<name>A0A2Z3JDD2_9DEIO</name>